<protein>
    <recommendedName>
        <fullName evidence="4">Thiolase C-terminal domain-containing protein</fullName>
    </recommendedName>
</protein>
<name>A0A3P7L0U6_STRVU</name>
<dbReference type="PANTHER" id="PTHR18919">
    <property type="entry name" value="ACETYL-COA C-ACYLTRANSFERASE"/>
    <property type="match status" value="1"/>
</dbReference>
<dbReference type="InterPro" id="IPR020617">
    <property type="entry name" value="Thiolase_C"/>
</dbReference>
<sequence>MGIGPAPAIRQVLGQTGMKMDDIDIFEVNEAFAPQALAVQRDLGIPMEKLNLNGGAIALGHPLGASGARISVNEAFAPQALAVQRDLGIPMEKLNLNGGAIALGHPLGASGARISVHLVHELKRRNLKYAIGSACIGGGQGIAVLFENVQ</sequence>
<evidence type="ECO:0000256" key="3">
    <source>
        <dbReference type="ARBA" id="ARBA00023315"/>
    </source>
</evidence>
<dbReference type="EMBL" id="UYYB01096859">
    <property type="protein sequence ID" value="VDM76365.1"/>
    <property type="molecule type" value="Genomic_DNA"/>
</dbReference>
<dbReference type="GO" id="GO:0005739">
    <property type="term" value="C:mitochondrion"/>
    <property type="evidence" value="ECO:0007669"/>
    <property type="project" value="TreeGrafter"/>
</dbReference>
<keyword evidence="2" id="KW-0808">Transferase</keyword>
<proteinExistence type="inferred from homology"/>
<dbReference type="GO" id="GO:0006635">
    <property type="term" value="P:fatty acid beta-oxidation"/>
    <property type="evidence" value="ECO:0007669"/>
    <property type="project" value="TreeGrafter"/>
</dbReference>
<dbReference type="OrthoDB" id="5404651at2759"/>
<dbReference type="InterPro" id="IPR020610">
    <property type="entry name" value="Thiolase_AS"/>
</dbReference>
<evidence type="ECO:0000313" key="6">
    <source>
        <dbReference type="Proteomes" id="UP000270094"/>
    </source>
</evidence>
<organism evidence="5 6">
    <name type="scientific">Strongylus vulgaris</name>
    <name type="common">Blood worm</name>
    <dbReference type="NCBI Taxonomy" id="40348"/>
    <lineage>
        <taxon>Eukaryota</taxon>
        <taxon>Metazoa</taxon>
        <taxon>Ecdysozoa</taxon>
        <taxon>Nematoda</taxon>
        <taxon>Chromadorea</taxon>
        <taxon>Rhabditida</taxon>
        <taxon>Rhabditina</taxon>
        <taxon>Rhabditomorpha</taxon>
        <taxon>Strongyloidea</taxon>
        <taxon>Strongylidae</taxon>
        <taxon>Strongylus</taxon>
    </lineage>
</organism>
<keyword evidence="6" id="KW-1185">Reference proteome</keyword>
<gene>
    <name evidence="5" type="ORF">SVUK_LOCUS11363</name>
</gene>
<dbReference type="Proteomes" id="UP000270094">
    <property type="component" value="Unassembled WGS sequence"/>
</dbReference>
<dbReference type="AlphaFoldDB" id="A0A3P7L0U6"/>
<evidence type="ECO:0000313" key="5">
    <source>
        <dbReference type="EMBL" id="VDM76365.1"/>
    </source>
</evidence>
<comment type="similarity">
    <text evidence="1">Belongs to the thiolase-like superfamily. Thiolase family.</text>
</comment>
<accession>A0A3P7L0U6</accession>
<keyword evidence="3" id="KW-0012">Acyltransferase</keyword>
<dbReference type="PANTHER" id="PTHR18919:SF107">
    <property type="entry name" value="ACETYL-COA ACETYLTRANSFERASE, CYTOSOLIC"/>
    <property type="match status" value="1"/>
</dbReference>
<dbReference type="PROSITE" id="PS00737">
    <property type="entry name" value="THIOLASE_2"/>
    <property type="match status" value="2"/>
</dbReference>
<dbReference type="PROSITE" id="PS00099">
    <property type="entry name" value="THIOLASE_3"/>
    <property type="match status" value="1"/>
</dbReference>
<evidence type="ECO:0000259" key="4">
    <source>
        <dbReference type="Pfam" id="PF02803"/>
    </source>
</evidence>
<evidence type="ECO:0000256" key="1">
    <source>
        <dbReference type="ARBA" id="ARBA00010982"/>
    </source>
</evidence>
<dbReference type="Pfam" id="PF02803">
    <property type="entry name" value="Thiolase_C"/>
    <property type="match status" value="1"/>
</dbReference>
<reference evidence="5 6" key="1">
    <citation type="submission" date="2018-11" db="EMBL/GenBank/DDBJ databases">
        <authorList>
            <consortium name="Pathogen Informatics"/>
        </authorList>
    </citation>
    <scope>NUCLEOTIDE SEQUENCE [LARGE SCALE GENOMIC DNA]</scope>
</reference>
<dbReference type="InterPro" id="IPR020613">
    <property type="entry name" value="Thiolase_CS"/>
</dbReference>
<dbReference type="Gene3D" id="3.40.47.10">
    <property type="match status" value="2"/>
</dbReference>
<feature type="domain" description="Thiolase C-terminal" evidence="4">
    <location>
        <begin position="71"/>
        <end position="147"/>
    </location>
</feature>
<evidence type="ECO:0000256" key="2">
    <source>
        <dbReference type="ARBA" id="ARBA00022679"/>
    </source>
</evidence>
<dbReference type="GO" id="GO:0003985">
    <property type="term" value="F:acetyl-CoA C-acetyltransferase activity"/>
    <property type="evidence" value="ECO:0007669"/>
    <property type="project" value="TreeGrafter"/>
</dbReference>
<dbReference type="SUPFAM" id="SSF53901">
    <property type="entry name" value="Thiolase-like"/>
    <property type="match status" value="2"/>
</dbReference>
<dbReference type="InterPro" id="IPR016039">
    <property type="entry name" value="Thiolase-like"/>
</dbReference>